<evidence type="ECO:0000313" key="2">
    <source>
        <dbReference type="Proteomes" id="UP000215145"/>
    </source>
</evidence>
<reference evidence="1 2" key="1">
    <citation type="submission" date="2017-07" db="EMBL/GenBank/DDBJ databases">
        <title>Paenibacillus herberti R33 genome sequencing and assembly.</title>
        <authorList>
            <person name="Su W."/>
        </authorList>
    </citation>
    <scope>NUCLEOTIDE SEQUENCE [LARGE SCALE GENOMIC DNA]</scope>
    <source>
        <strain evidence="1 2">R33</strain>
    </source>
</reference>
<dbReference type="AlphaFoldDB" id="A0A229P5U1"/>
<proteinExistence type="predicted"/>
<comment type="caution">
    <text evidence="1">The sequence shown here is derived from an EMBL/GenBank/DDBJ whole genome shotgun (WGS) entry which is preliminary data.</text>
</comment>
<dbReference type="OrthoDB" id="2620554at2"/>
<evidence type="ECO:0000313" key="1">
    <source>
        <dbReference type="EMBL" id="OXM17219.1"/>
    </source>
</evidence>
<sequence>MNDEPCPKPPAQGCIIHFTQLQTNLFGQLLDDLTASIQPFYIPPAGPLPNVLKVLQNLFKTMTSLSLRDKADLFAATELPITAYEQSDGWSAALIAATQTTLTELYAFSLLACVSSSIKDDWVIQIRLAETNLAGVSGSTPPVISGTVLTLDGGNEQTFLSYDPVTLLSTDGAIPGIGFTSPGVPFTTSNMGLDVSVVLTGQQPEAFYYAFSMPQSAVITGMTAQFIPSDIQISGVFIAVRAQLCQADPDVSPYVPFDGIPDTLIRLRPALFGNTARITCEGSLNDLNVPIAAEERLVLVFTIVAETPFGPSPPNTIQGTLSATITIEPANPSDPQIDQIIPFASQTLVSLETMEGGTPSAGAVVGFGFSENSMFPPEGAPFVVSSELNSFTIPIPFGGTVTSIAAYFGLLSGQILTDSFTIFVSLNRYNPSNNTITRVNNLSFFLINIPAGTYTESSPGIHGLSNMFPIEINVNSGDQLVLLFSVSANTSGQAAIIEGWVSGGLSIGP</sequence>
<gene>
    <name evidence="1" type="ORF">CGZ75_11600</name>
</gene>
<accession>A0A229P5U1</accession>
<keyword evidence="2" id="KW-1185">Reference proteome</keyword>
<dbReference type="RefSeq" id="WP_089524294.1">
    <property type="nucleotide sequence ID" value="NZ_NMUQ01000001.1"/>
</dbReference>
<dbReference type="Proteomes" id="UP000215145">
    <property type="component" value="Unassembled WGS sequence"/>
</dbReference>
<name>A0A229P5U1_9BACL</name>
<dbReference type="EMBL" id="NMUQ01000001">
    <property type="protein sequence ID" value="OXM17219.1"/>
    <property type="molecule type" value="Genomic_DNA"/>
</dbReference>
<organism evidence="1 2">
    <name type="scientific">Paenibacillus herberti</name>
    <dbReference type="NCBI Taxonomy" id="1619309"/>
    <lineage>
        <taxon>Bacteria</taxon>
        <taxon>Bacillati</taxon>
        <taxon>Bacillota</taxon>
        <taxon>Bacilli</taxon>
        <taxon>Bacillales</taxon>
        <taxon>Paenibacillaceae</taxon>
        <taxon>Paenibacillus</taxon>
    </lineage>
</organism>
<protein>
    <submittedName>
        <fullName evidence="1">Uncharacterized protein</fullName>
    </submittedName>
</protein>